<sequence length="514" mass="59334">MTRLPQLPAEILLHIVNEVRSNKDLAAFSRSCRTVYILLTQEMLLRREYRWIRLKSNSDFERGFDLLLAILRRPQLGHLVRHLELDRPPASYCDYRVQNKDLRHLEDGDLEKLRAAIEKAGFAGKSGENILNMVLQPYKFESSYMPASRENLPAVWVAQALAALLISVSPYMESMTTSMAYYKFAGLPGSSFTMGELPQFPLERLLMDTNYNPQEKPWLQYLQSVELNDTFTNWGPRWPHETIDFGMLRYFCKLLSIERVKFDRLYENGFGFTPPSSSNISRIWIEHSNVHTMCLMYLINSCKTLKEFHYSTDHLLKPNRAWTSSFNPRTFLKAILGHKTTLEVLDINTDSDCTYIDMQEIPFDIETIPHEEDERDWDDEEVVGLEELWGRSGSLSDFSSLTHLSIGVSVFFYLARGSQSMDTDDPTKIIPFDQVVLADALPPSLESLCLRGYREGVRLDFDESITRFLAEKDAKLPNLQKVTGIKEFVASVVVDPPYNEELLLESDEEDWTED</sequence>
<evidence type="ECO:0008006" key="3">
    <source>
        <dbReference type="Google" id="ProtNLM"/>
    </source>
</evidence>
<evidence type="ECO:0000313" key="2">
    <source>
        <dbReference type="Proteomes" id="UP000509510"/>
    </source>
</evidence>
<dbReference type="GeneID" id="55988259"/>
<protein>
    <recommendedName>
        <fullName evidence="3">F-box domain-containing protein</fullName>
    </recommendedName>
</protein>
<gene>
    <name evidence="1" type="ORF">TRUGW13939_00746</name>
</gene>
<reference evidence="2" key="1">
    <citation type="submission" date="2020-06" db="EMBL/GenBank/DDBJ databases">
        <title>A chromosome-scale genome assembly of Talaromyces rugulosus W13939.</title>
        <authorList>
            <person name="Wang B."/>
            <person name="Guo L."/>
            <person name="Ye K."/>
            <person name="Wang L."/>
        </authorList>
    </citation>
    <scope>NUCLEOTIDE SEQUENCE [LARGE SCALE GENOMIC DNA]</scope>
    <source>
        <strain evidence="2">W13939</strain>
    </source>
</reference>
<dbReference type="KEGG" id="trg:TRUGW13939_00746"/>
<accession>A0A7H8QIE2</accession>
<dbReference type="EMBL" id="CP055898">
    <property type="protein sequence ID" value="QKX53666.1"/>
    <property type="molecule type" value="Genomic_DNA"/>
</dbReference>
<name>A0A7H8QIE2_TALRU</name>
<dbReference type="RefSeq" id="XP_035339845.1">
    <property type="nucleotide sequence ID" value="XM_035483952.1"/>
</dbReference>
<proteinExistence type="predicted"/>
<organism evidence="1 2">
    <name type="scientific">Talaromyces rugulosus</name>
    <name type="common">Penicillium rugulosum</name>
    <dbReference type="NCBI Taxonomy" id="121627"/>
    <lineage>
        <taxon>Eukaryota</taxon>
        <taxon>Fungi</taxon>
        <taxon>Dikarya</taxon>
        <taxon>Ascomycota</taxon>
        <taxon>Pezizomycotina</taxon>
        <taxon>Eurotiomycetes</taxon>
        <taxon>Eurotiomycetidae</taxon>
        <taxon>Eurotiales</taxon>
        <taxon>Trichocomaceae</taxon>
        <taxon>Talaromyces</taxon>
        <taxon>Talaromyces sect. Islandici</taxon>
    </lineage>
</organism>
<evidence type="ECO:0000313" key="1">
    <source>
        <dbReference type="EMBL" id="QKX53666.1"/>
    </source>
</evidence>
<dbReference type="AlphaFoldDB" id="A0A7H8QIE2"/>
<keyword evidence="2" id="KW-1185">Reference proteome</keyword>
<dbReference type="OrthoDB" id="3437411at2759"/>
<dbReference type="Proteomes" id="UP000509510">
    <property type="component" value="Chromosome I"/>
</dbReference>